<evidence type="ECO:0000313" key="3">
    <source>
        <dbReference type="Proteomes" id="UP001596410"/>
    </source>
</evidence>
<protein>
    <submittedName>
        <fullName evidence="2">Uncharacterized protein</fullName>
    </submittedName>
</protein>
<gene>
    <name evidence="2" type="ORF">ACFQIC_11460</name>
</gene>
<dbReference type="Proteomes" id="UP001596410">
    <property type="component" value="Unassembled WGS sequence"/>
</dbReference>
<comment type="caution">
    <text evidence="2">The sequence shown here is derived from an EMBL/GenBank/DDBJ whole genome shotgun (WGS) entry which is preliminary data.</text>
</comment>
<keyword evidence="1" id="KW-0175">Coiled coil</keyword>
<evidence type="ECO:0000256" key="1">
    <source>
        <dbReference type="SAM" id="Coils"/>
    </source>
</evidence>
<name>A0ABW2EJH1_9BACI</name>
<keyword evidence="3" id="KW-1185">Reference proteome</keyword>
<reference evidence="3" key="1">
    <citation type="journal article" date="2019" name="Int. J. Syst. Evol. Microbiol.">
        <title>The Global Catalogue of Microorganisms (GCM) 10K type strain sequencing project: providing services to taxonomists for standard genome sequencing and annotation.</title>
        <authorList>
            <consortium name="The Broad Institute Genomics Platform"/>
            <consortium name="The Broad Institute Genome Sequencing Center for Infectious Disease"/>
            <person name="Wu L."/>
            <person name="Ma J."/>
        </authorList>
    </citation>
    <scope>NUCLEOTIDE SEQUENCE [LARGE SCALE GENOMIC DNA]</scope>
    <source>
        <strain evidence="3">CGMCC 4.1621</strain>
    </source>
</reference>
<sequence length="79" mass="9544">MDNDQLEKKKFLEQQLEWTHQQDHILSKIEESLYEMKAIAEYRVDHDLTKAEIEVMNRQLNDLQEIVNSLEKQLHSIIH</sequence>
<proteinExistence type="predicted"/>
<evidence type="ECO:0000313" key="2">
    <source>
        <dbReference type="EMBL" id="MFC7062474.1"/>
    </source>
</evidence>
<dbReference type="EMBL" id="JBHSZV010000027">
    <property type="protein sequence ID" value="MFC7062474.1"/>
    <property type="molecule type" value="Genomic_DNA"/>
</dbReference>
<feature type="coiled-coil region" evidence="1">
    <location>
        <begin position="46"/>
        <end position="73"/>
    </location>
</feature>
<accession>A0ABW2EJH1</accession>
<dbReference type="RefSeq" id="WP_204709463.1">
    <property type="nucleotide sequence ID" value="NZ_JBHSZV010000027.1"/>
</dbReference>
<organism evidence="2 3">
    <name type="scientific">Halobacillus seohaensis</name>
    <dbReference type="NCBI Taxonomy" id="447421"/>
    <lineage>
        <taxon>Bacteria</taxon>
        <taxon>Bacillati</taxon>
        <taxon>Bacillota</taxon>
        <taxon>Bacilli</taxon>
        <taxon>Bacillales</taxon>
        <taxon>Bacillaceae</taxon>
        <taxon>Halobacillus</taxon>
    </lineage>
</organism>